<dbReference type="RefSeq" id="WP_176454874.1">
    <property type="nucleotide sequence ID" value="NZ_LK031773.1"/>
</dbReference>
<gene>
    <name evidence="1" type="ORF">CSEC_p0086</name>
</gene>
<reference evidence="1" key="2">
    <citation type="submission" date="2014-09" db="EMBL/GenBank/DDBJ databases">
        <title>Criblamydia sequanensis harbors a mega-plasmid encoding arsenite resistance.</title>
        <authorList>
            <person name="Bertelli C."/>
            <person name="Goesmann A."/>
            <person name="Greub G."/>
        </authorList>
    </citation>
    <scope>NUCLEOTIDE SEQUENCE [LARGE SCALE GENOMIC DNA]</scope>
    <source>
        <strain evidence="1">CRIB-18</strain>
        <plasmid evidence="1">1</plasmid>
    </source>
</reference>
<name>A0A090D1N7_9BACT</name>
<accession>A0A090D1N7</accession>
<evidence type="ECO:0000313" key="1">
    <source>
        <dbReference type="EMBL" id="CDR35357.1"/>
    </source>
</evidence>
<protein>
    <submittedName>
        <fullName evidence="1">Uncharacterized protein</fullName>
    </submittedName>
</protein>
<reference evidence="1" key="1">
    <citation type="submission" date="2013-12" db="EMBL/GenBank/DDBJ databases">
        <authorList>
            <person name="Li W."/>
            <person name="Chetelat R.T."/>
        </authorList>
    </citation>
    <scope>NUCLEOTIDE SEQUENCE</scope>
    <source>
        <strain evidence="1">CRIB-18</strain>
        <plasmid evidence="1">1</plasmid>
    </source>
</reference>
<keyword evidence="1" id="KW-0614">Plasmid</keyword>
<sequence length="260" mass="26950">MPQLSYPFLMDVGSVGLLADSGFKNVLSPIAFENFNIGLGLAKVIGQDYIVRLPQSNLSTIVLSADLVASNVINVSVNGIALAPITFATSHLATMNTIAAAILAQPNIASAIVGGANDRTITVTATESKIAIVNSFVVTLGASQATATITNTTQDTFYGVGARTQNKPNPLNTLGSFGNPIYFQGDCVSLLTRGRVYVAAEQNLTSDSPVYWRFAANGLLLPGGFRADSDGGRAIALPAARYTVGATAGALATLEINLPN</sequence>
<proteinExistence type="predicted"/>
<dbReference type="AlphaFoldDB" id="A0A090D1N7"/>
<dbReference type="EMBL" id="LK031773">
    <property type="protein sequence ID" value="CDR35357.1"/>
    <property type="molecule type" value="Genomic_DNA"/>
</dbReference>
<geneLocation type="plasmid" evidence="1">
    <name>1</name>
</geneLocation>
<organism evidence="1">
    <name type="scientific">Candidatus Criblamydia sequanensis CRIB-18</name>
    <dbReference type="NCBI Taxonomy" id="1437425"/>
    <lineage>
        <taxon>Bacteria</taxon>
        <taxon>Pseudomonadati</taxon>
        <taxon>Chlamydiota</taxon>
        <taxon>Chlamydiia</taxon>
        <taxon>Parachlamydiales</taxon>
        <taxon>Candidatus Criblamydiaceae</taxon>
        <taxon>Candidatus Criblamydia</taxon>
    </lineage>
</organism>
<dbReference type="Pfam" id="PF22758">
    <property type="entry name" value="Phage_cement"/>
    <property type="match status" value="1"/>
</dbReference>
<dbReference type="InterPro" id="IPR054438">
    <property type="entry name" value="Struct_cement_gp24/gp6"/>
</dbReference>